<sequence>MAELFNVGDLVWAKMKGFSPWPGKVVNPTKDVKRPANKKPMQCVFFFGTDNYAWIPVEGIKPYDQFKDQMTKQNKTSTFREAVEAIEDYIRNKPAAPIKTSDLPSIDEEIATIFPNGGSNRSPPHKDYSRQPFQNKPKNKSSSADAAESGTKLNSAPPSKTTPPKEKDVKESIKEPKEAKKEKPKKDPTASAGLPTTKSVGLKRASSDSSSASGSTGGKRVKADKQNDKASASVSTPSVTSTSTGSSGLSSPQTNHGSPRKTAESLLARPTYITRPVTPPLDVEKVSETLKRKNIRPSCLNFGFLGLGIMGQGIVKNLINSGHSVTVWNRTPSKDDIK</sequence>
<feature type="compositionally biased region" description="Basic and acidic residues" evidence="1">
    <location>
        <begin position="163"/>
        <end position="188"/>
    </location>
</feature>
<dbReference type="InterPro" id="IPR035501">
    <property type="entry name" value="GLYR1_PWWP"/>
</dbReference>
<dbReference type="SUPFAM" id="SSF51735">
    <property type="entry name" value="NAD(P)-binding Rossmann-fold domains"/>
    <property type="match status" value="1"/>
</dbReference>
<name>T1JKC2_STRMM</name>
<accession>T1JKC2</accession>
<feature type="region of interest" description="Disordered" evidence="1">
    <location>
        <begin position="112"/>
        <end position="271"/>
    </location>
</feature>
<feature type="compositionally biased region" description="Polar residues" evidence="1">
    <location>
        <begin position="131"/>
        <end position="144"/>
    </location>
</feature>
<dbReference type="HOGENOM" id="CLU_062699_0_0_1"/>
<dbReference type="OMA" id="RTQEKVC"/>
<dbReference type="PhylomeDB" id="T1JKC2"/>
<dbReference type="PANTHER" id="PTHR12550">
    <property type="entry name" value="HEPATOMA-DERIVED GROWTH FACTOR-RELATED"/>
    <property type="match status" value="1"/>
</dbReference>
<protein>
    <recommendedName>
        <fullName evidence="2">PWWP domain-containing protein</fullName>
    </recommendedName>
</protein>
<reference evidence="3" key="2">
    <citation type="submission" date="2015-02" db="UniProtKB">
        <authorList>
            <consortium name="EnsemblMetazoa"/>
        </authorList>
    </citation>
    <scope>IDENTIFICATION</scope>
</reference>
<dbReference type="Pfam" id="PF00855">
    <property type="entry name" value="PWWP"/>
    <property type="match status" value="1"/>
</dbReference>
<proteinExistence type="predicted"/>
<dbReference type="EMBL" id="JH431826">
    <property type="status" value="NOT_ANNOTATED_CDS"/>
    <property type="molecule type" value="Genomic_DNA"/>
</dbReference>
<evidence type="ECO:0000256" key="1">
    <source>
        <dbReference type="SAM" id="MobiDB-lite"/>
    </source>
</evidence>
<feature type="compositionally biased region" description="Low complexity" evidence="1">
    <location>
        <begin position="230"/>
        <end position="252"/>
    </location>
</feature>
<dbReference type="SMART" id="SM00293">
    <property type="entry name" value="PWWP"/>
    <property type="match status" value="1"/>
</dbReference>
<dbReference type="eggNOG" id="KOG0409">
    <property type="taxonomic scope" value="Eukaryota"/>
</dbReference>
<evidence type="ECO:0000313" key="4">
    <source>
        <dbReference type="Proteomes" id="UP000014500"/>
    </source>
</evidence>
<keyword evidence="4" id="KW-1185">Reference proteome</keyword>
<dbReference type="eggNOG" id="KOG1904">
    <property type="taxonomic scope" value="Eukaryota"/>
</dbReference>
<dbReference type="Pfam" id="PF03446">
    <property type="entry name" value="NAD_binding_2"/>
    <property type="match status" value="1"/>
</dbReference>
<dbReference type="GO" id="GO:0050661">
    <property type="term" value="F:NADP binding"/>
    <property type="evidence" value="ECO:0007669"/>
    <property type="project" value="InterPro"/>
</dbReference>
<dbReference type="AlphaFoldDB" id="T1JKC2"/>
<dbReference type="EnsemblMetazoa" id="SMAR014302-RA">
    <property type="protein sequence ID" value="SMAR014302-PA"/>
    <property type="gene ID" value="SMAR014302"/>
</dbReference>
<feature type="domain" description="PWWP" evidence="2">
    <location>
        <begin position="7"/>
        <end position="66"/>
    </location>
</feature>
<dbReference type="InterPro" id="IPR036291">
    <property type="entry name" value="NAD(P)-bd_dom_sf"/>
</dbReference>
<dbReference type="InterPro" id="IPR006115">
    <property type="entry name" value="6PGDH_NADP-bd"/>
</dbReference>
<dbReference type="Gene3D" id="2.30.30.140">
    <property type="match status" value="1"/>
</dbReference>
<evidence type="ECO:0000313" key="3">
    <source>
        <dbReference type="EnsemblMetazoa" id="SMAR014302-PA"/>
    </source>
</evidence>
<dbReference type="STRING" id="126957.T1JKC2"/>
<dbReference type="PROSITE" id="PS50812">
    <property type="entry name" value="PWWP"/>
    <property type="match status" value="1"/>
</dbReference>
<evidence type="ECO:0000259" key="2">
    <source>
        <dbReference type="PROSITE" id="PS50812"/>
    </source>
</evidence>
<dbReference type="Gene3D" id="3.40.50.720">
    <property type="entry name" value="NAD(P)-binding Rossmann-like Domain"/>
    <property type="match status" value="1"/>
</dbReference>
<dbReference type="Proteomes" id="UP000014500">
    <property type="component" value="Unassembled WGS sequence"/>
</dbReference>
<dbReference type="SUPFAM" id="SSF63748">
    <property type="entry name" value="Tudor/PWWP/MBT"/>
    <property type="match status" value="1"/>
</dbReference>
<dbReference type="PANTHER" id="PTHR12550:SF70">
    <property type="entry name" value="JIL-1 ANCHORING AND STABILIZING PROTEIN, ISOFORM A"/>
    <property type="match status" value="1"/>
</dbReference>
<organism evidence="3 4">
    <name type="scientific">Strigamia maritima</name>
    <name type="common">European centipede</name>
    <name type="synonym">Geophilus maritimus</name>
    <dbReference type="NCBI Taxonomy" id="126957"/>
    <lineage>
        <taxon>Eukaryota</taxon>
        <taxon>Metazoa</taxon>
        <taxon>Ecdysozoa</taxon>
        <taxon>Arthropoda</taxon>
        <taxon>Myriapoda</taxon>
        <taxon>Chilopoda</taxon>
        <taxon>Pleurostigmophora</taxon>
        <taxon>Geophilomorpha</taxon>
        <taxon>Linotaeniidae</taxon>
        <taxon>Strigamia</taxon>
    </lineage>
</organism>
<dbReference type="InterPro" id="IPR000313">
    <property type="entry name" value="PWWP_dom"/>
</dbReference>
<reference evidence="4" key="1">
    <citation type="submission" date="2011-05" db="EMBL/GenBank/DDBJ databases">
        <authorList>
            <person name="Richards S.R."/>
            <person name="Qu J."/>
            <person name="Jiang H."/>
            <person name="Jhangiani S.N."/>
            <person name="Agravi P."/>
            <person name="Goodspeed R."/>
            <person name="Gross S."/>
            <person name="Mandapat C."/>
            <person name="Jackson L."/>
            <person name="Mathew T."/>
            <person name="Pu L."/>
            <person name="Thornton R."/>
            <person name="Saada N."/>
            <person name="Wilczek-Boney K.B."/>
            <person name="Lee S."/>
            <person name="Kovar C."/>
            <person name="Wu Y."/>
            <person name="Scherer S.E."/>
            <person name="Worley K.C."/>
            <person name="Muzny D.M."/>
            <person name="Gibbs R."/>
        </authorList>
    </citation>
    <scope>NUCLEOTIDE SEQUENCE</scope>
    <source>
        <strain evidence="4">Brora</strain>
    </source>
</reference>
<dbReference type="CDD" id="cd05836">
    <property type="entry name" value="PWWP_GLYR1"/>
    <property type="match status" value="1"/>
</dbReference>